<evidence type="ECO:0000259" key="12">
    <source>
        <dbReference type="PROSITE" id="PS50157"/>
    </source>
</evidence>
<evidence type="ECO:0000256" key="2">
    <source>
        <dbReference type="ARBA" id="ARBA00006991"/>
    </source>
</evidence>
<feature type="domain" description="C2H2-type" evidence="12">
    <location>
        <begin position="175"/>
        <end position="203"/>
    </location>
</feature>
<comment type="subcellular location">
    <subcellularLocation>
        <location evidence="1">Nucleus</location>
    </subcellularLocation>
</comment>
<dbReference type="GO" id="GO:0008270">
    <property type="term" value="F:zinc ion binding"/>
    <property type="evidence" value="ECO:0007669"/>
    <property type="project" value="UniProtKB-KW"/>
</dbReference>
<dbReference type="SMART" id="SM00355">
    <property type="entry name" value="ZnF_C2H2"/>
    <property type="match status" value="12"/>
</dbReference>
<dbReference type="GO" id="GO:0003677">
    <property type="term" value="F:DNA binding"/>
    <property type="evidence" value="ECO:0007669"/>
    <property type="project" value="UniProtKB-KW"/>
</dbReference>
<dbReference type="InterPro" id="IPR050636">
    <property type="entry name" value="C2H2-ZF_domain-containing"/>
</dbReference>
<keyword evidence="3" id="KW-0479">Metal-binding</keyword>
<keyword evidence="4" id="KW-0677">Repeat</keyword>
<name>A0A8S1E5D3_9INSE</name>
<keyword evidence="10" id="KW-0539">Nucleus</keyword>
<feature type="domain" description="C2H2-type" evidence="12">
    <location>
        <begin position="306"/>
        <end position="333"/>
    </location>
</feature>
<feature type="domain" description="C2H2-type" evidence="12">
    <location>
        <begin position="362"/>
        <end position="389"/>
    </location>
</feature>
<dbReference type="AlphaFoldDB" id="A0A8S1E5D3"/>
<keyword evidence="8" id="KW-0238">DNA-binding</keyword>
<comment type="similarity">
    <text evidence="2">Belongs to the krueppel C2H2-type zinc-finger protein family.</text>
</comment>
<keyword evidence="6" id="KW-0862">Zinc</keyword>
<feature type="non-terminal residue" evidence="13">
    <location>
        <position position="1"/>
    </location>
</feature>
<comment type="caution">
    <text evidence="13">The sequence shown here is derived from an EMBL/GenBank/DDBJ whole genome shotgun (WGS) entry which is preliminary data.</text>
</comment>
<dbReference type="GO" id="GO:0005634">
    <property type="term" value="C:nucleus"/>
    <property type="evidence" value="ECO:0007669"/>
    <property type="project" value="UniProtKB-SubCell"/>
</dbReference>
<evidence type="ECO:0000256" key="8">
    <source>
        <dbReference type="ARBA" id="ARBA00023125"/>
    </source>
</evidence>
<feature type="domain" description="C2H2-type" evidence="12">
    <location>
        <begin position="275"/>
        <end position="303"/>
    </location>
</feature>
<evidence type="ECO:0000256" key="1">
    <source>
        <dbReference type="ARBA" id="ARBA00004123"/>
    </source>
</evidence>
<keyword evidence="14" id="KW-1185">Reference proteome</keyword>
<dbReference type="PROSITE" id="PS00028">
    <property type="entry name" value="ZINC_FINGER_C2H2_1"/>
    <property type="match status" value="8"/>
</dbReference>
<reference evidence="13 14" key="1">
    <citation type="submission" date="2020-04" db="EMBL/GenBank/DDBJ databases">
        <authorList>
            <person name="Alioto T."/>
            <person name="Alioto T."/>
            <person name="Gomez Garrido J."/>
        </authorList>
    </citation>
    <scope>NUCLEOTIDE SEQUENCE [LARGE SCALE GENOMIC DNA]</scope>
</reference>
<dbReference type="InterPro" id="IPR013087">
    <property type="entry name" value="Znf_C2H2_type"/>
</dbReference>
<evidence type="ECO:0000256" key="11">
    <source>
        <dbReference type="PROSITE-ProRule" id="PRU00042"/>
    </source>
</evidence>
<keyword evidence="9" id="KW-0804">Transcription</keyword>
<dbReference type="SUPFAM" id="SSF57667">
    <property type="entry name" value="beta-beta-alpha zinc fingers"/>
    <property type="match status" value="5"/>
</dbReference>
<sequence>GDVDKEEKEAAVQPAEADRLEALDALTCDACFKPFHTLPDLKRHLRSHAKRITKRPTPCPYCRQRFALRCVERRVHIERCHPPRFKCDDCEYVARSLGDLEEHFKAQHAVQVRVRREFFCDLCPGRKAYLKRRSMREHFQRRHLKLNVCQHCGRAHGSPAALLVHERLHTGERPYVCEMCGRAYHNASSLNMHKHSYHRGDASRRAPQDRLVCQLCQERFLTLEAVREHLESVHGVMRGDSARERGFECEVCHKRFTALQTMRDHMLLHRGERPHECHICNKRFTTRSVRNKHVLVVHQGIDERRFACSACGKRFVNRHKLTVHERLHTGERPFTCEVCGKTYTNASRVKEHKMAVHKIMPYKCDKCPKEFKVGSELRLHQLVHAQLPQPPPPQPPQPVQM</sequence>
<dbReference type="FunFam" id="3.30.160.60:FF:000188">
    <property type="entry name" value="Zinc finger protein 787"/>
    <property type="match status" value="1"/>
</dbReference>
<organism evidence="13 14">
    <name type="scientific">Cloeon dipterum</name>
    <dbReference type="NCBI Taxonomy" id="197152"/>
    <lineage>
        <taxon>Eukaryota</taxon>
        <taxon>Metazoa</taxon>
        <taxon>Ecdysozoa</taxon>
        <taxon>Arthropoda</taxon>
        <taxon>Hexapoda</taxon>
        <taxon>Insecta</taxon>
        <taxon>Pterygota</taxon>
        <taxon>Palaeoptera</taxon>
        <taxon>Ephemeroptera</taxon>
        <taxon>Pisciforma</taxon>
        <taxon>Baetidae</taxon>
        <taxon>Cloeon</taxon>
    </lineage>
</organism>
<evidence type="ECO:0000313" key="14">
    <source>
        <dbReference type="Proteomes" id="UP000494165"/>
    </source>
</evidence>
<feature type="domain" description="C2H2-type" evidence="12">
    <location>
        <begin position="26"/>
        <end position="53"/>
    </location>
</feature>
<evidence type="ECO:0000256" key="9">
    <source>
        <dbReference type="ARBA" id="ARBA00023163"/>
    </source>
</evidence>
<evidence type="ECO:0000256" key="4">
    <source>
        <dbReference type="ARBA" id="ARBA00022737"/>
    </source>
</evidence>
<evidence type="ECO:0000256" key="6">
    <source>
        <dbReference type="ARBA" id="ARBA00022833"/>
    </source>
</evidence>
<dbReference type="Pfam" id="PF13912">
    <property type="entry name" value="zf-C2H2_6"/>
    <property type="match status" value="1"/>
</dbReference>
<dbReference type="PROSITE" id="PS50157">
    <property type="entry name" value="ZINC_FINGER_C2H2_2"/>
    <property type="match status" value="8"/>
</dbReference>
<keyword evidence="7" id="KW-0805">Transcription regulation</keyword>
<dbReference type="OrthoDB" id="6077919at2759"/>
<feature type="domain" description="C2H2-type" evidence="12">
    <location>
        <begin position="334"/>
        <end position="357"/>
    </location>
</feature>
<proteinExistence type="inferred from homology"/>
<dbReference type="GO" id="GO:0030674">
    <property type="term" value="F:protein-macromolecule adaptor activity"/>
    <property type="evidence" value="ECO:0007669"/>
    <property type="project" value="UniProtKB-ARBA"/>
</dbReference>
<evidence type="ECO:0000256" key="10">
    <source>
        <dbReference type="ARBA" id="ARBA00023242"/>
    </source>
</evidence>
<feature type="domain" description="C2H2-type" evidence="12">
    <location>
        <begin position="147"/>
        <end position="174"/>
    </location>
</feature>
<evidence type="ECO:0000313" key="13">
    <source>
        <dbReference type="EMBL" id="CAB3387444.1"/>
    </source>
</evidence>
<dbReference type="Proteomes" id="UP000494165">
    <property type="component" value="Unassembled WGS sequence"/>
</dbReference>
<keyword evidence="5 11" id="KW-0863">Zinc-finger</keyword>
<evidence type="ECO:0000256" key="5">
    <source>
        <dbReference type="ARBA" id="ARBA00022771"/>
    </source>
</evidence>
<dbReference type="InterPro" id="IPR036236">
    <property type="entry name" value="Znf_C2H2_sf"/>
</dbReference>
<evidence type="ECO:0000256" key="7">
    <source>
        <dbReference type="ARBA" id="ARBA00023015"/>
    </source>
</evidence>
<dbReference type="EMBL" id="CADEPI010000577">
    <property type="protein sequence ID" value="CAB3387444.1"/>
    <property type="molecule type" value="Genomic_DNA"/>
</dbReference>
<dbReference type="Pfam" id="PF12874">
    <property type="entry name" value="zf-met"/>
    <property type="match status" value="1"/>
</dbReference>
<dbReference type="FunFam" id="3.30.160.60:FF:000688">
    <property type="entry name" value="zinc finger protein 197 isoform X1"/>
    <property type="match status" value="1"/>
</dbReference>
<dbReference type="Pfam" id="PF00096">
    <property type="entry name" value="zf-C2H2"/>
    <property type="match status" value="3"/>
</dbReference>
<protein>
    <recommendedName>
        <fullName evidence="12">C2H2-type domain-containing protein</fullName>
    </recommendedName>
</protein>
<feature type="domain" description="C2H2-type" evidence="12">
    <location>
        <begin position="247"/>
        <end position="274"/>
    </location>
</feature>
<dbReference type="PANTHER" id="PTHR47772">
    <property type="entry name" value="ZINC FINGER PROTEIN 200"/>
    <property type="match status" value="1"/>
</dbReference>
<evidence type="ECO:0000256" key="3">
    <source>
        <dbReference type="ARBA" id="ARBA00022723"/>
    </source>
</evidence>
<accession>A0A8S1E5D3</accession>
<dbReference type="PANTHER" id="PTHR47772:SF13">
    <property type="entry name" value="GASTRULA ZINC FINGER PROTEIN XLCGF49.1-LIKE-RELATED"/>
    <property type="match status" value="1"/>
</dbReference>
<gene>
    <name evidence="13" type="ORF">CLODIP_2_CD04140</name>
</gene>
<dbReference type="FunFam" id="3.30.160.60:FF:000446">
    <property type="entry name" value="Zinc finger protein"/>
    <property type="match status" value="1"/>
</dbReference>
<dbReference type="Gene3D" id="3.30.160.60">
    <property type="entry name" value="Classic Zinc Finger"/>
    <property type="match status" value="9"/>
</dbReference>